<dbReference type="Pfam" id="PF00364">
    <property type="entry name" value="Biotin_lipoyl"/>
    <property type="match status" value="1"/>
</dbReference>
<evidence type="ECO:0000259" key="2">
    <source>
        <dbReference type="PROSITE" id="PS50968"/>
    </source>
</evidence>
<dbReference type="EMBL" id="JACOMF010000001">
    <property type="protein sequence ID" value="MBC4013954.1"/>
    <property type="molecule type" value="Genomic_DNA"/>
</dbReference>
<accession>A0A9X0QUF5</accession>
<dbReference type="PANTHER" id="PTHR45266:SF3">
    <property type="entry name" value="OXALOACETATE DECARBOXYLASE ALPHA CHAIN"/>
    <property type="match status" value="1"/>
</dbReference>
<dbReference type="NCBIfam" id="NF004547">
    <property type="entry name" value="PRK05889.1"/>
    <property type="match status" value="1"/>
</dbReference>
<evidence type="ECO:0000313" key="4">
    <source>
        <dbReference type="Proteomes" id="UP000600101"/>
    </source>
</evidence>
<dbReference type="Gene3D" id="2.40.50.100">
    <property type="match status" value="1"/>
</dbReference>
<sequence>MPDIRVKSEIAGSVWKIMKQAGEAVAAEETLLLLESMKMEIPVVAPRAGTVLELRVAEGEAVAEEDVVAVIRAG</sequence>
<dbReference type="AlphaFoldDB" id="A0A9X0QUF5"/>
<name>A0A9X0QUF5_9PROT</name>
<dbReference type="InterPro" id="IPR000089">
    <property type="entry name" value="Biotin_lipoyl"/>
</dbReference>
<protein>
    <submittedName>
        <fullName evidence="3">Biotin/lipoyl-binding carrier protein</fullName>
    </submittedName>
</protein>
<reference evidence="3" key="1">
    <citation type="submission" date="2020-08" db="EMBL/GenBank/DDBJ databases">
        <authorList>
            <person name="Hu Y."/>
            <person name="Nguyen S.V."/>
            <person name="Li F."/>
            <person name="Fanning S."/>
        </authorList>
    </citation>
    <scope>NUCLEOTIDE SEQUENCE</scope>
    <source>
        <strain evidence="3">SYSU D8009</strain>
    </source>
</reference>
<dbReference type="Proteomes" id="UP000600101">
    <property type="component" value="Unassembled WGS sequence"/>
</dbReference>
<keyword evidence="1" id="KW-0092">Biotin</keyword>
<dbReference type="PROSITE" id="PS50968">
    <property type="entry name" value="BIOTINYL_LIPOYL"/>
    <property type="match status" value="1"/>
</dbReference>
<feature type="domain" description="Lipoyl-binding" evidence="2">
    <location>
        <begin position="1"/>
        <end position="72"/>
    </location>
</feature>
<dbReference type="RefSeq" id="WP_186768714.1">
    <property type="nucleotide sequence ID" value="NZ_JACOMF010000001.1"/>
</dbReference>
<comment type="caution">
    <text evidence="3">The sequence shown here is derived from an EMBL/GenBank/DDBJ whole genome shotgun (WGS) entry which is preliminary data.</text>
</comment>
<proteinExistence type="predicted"/>
<dbReference type="InterPro" id="IPR050709">
    <property type="entry name" value="Biotin_Carboxyl_Carrier/Decarb"/>
</dbReference>
<dbReference type="SUPFAM" id="SSF51230">
    <property type="entry name" value="Single hybrid motif"/>
    <property type="match status" value="1"/>
</dbReference>
<keyword evidence="4" id="KW-1185">Reference proteome</keyword>
<dbReference type="InterPro" id="IPR011053">
    <property type="entry name" value="Single_hybrid_motif"/>
</dbReference>
<gene>
    <name evidence="3" type="ORF">H7965_01350</name>
</gene>
<evidence type="ECO:0000256" key="1">
    <source>
        <dbReference type="ARBA" id="ARBA00023267"/>
    </source>
</evidence>
<organism evidence="3 4">
    <name type="scientific">Siccirubricoccus deserti</name>
    <dbReference type="NCBI Taxonomy" id="2013562"/>
    <lineage>
        <taxon>Bacteria</taxon>
        <taxon>Pseudomonadati</taxon>
        <taxon>Pseudomonadota</taxon>
        <taxon>Alphaproteobacteria</taxon>
        <taxon>Acetobacterales</taxon>
        <taxon>Roseomonadaceae</taxon>
        <taxon>Siccirubricoccus</taxon>
    </lineage>
</organism>
<evidence type="ECO:0000313" key="3">
    <source>
        <dbReference type="EMBL" id="MBC4013954.1"/>
    </source>
</evidence>
<dbReference type="CDD" id="cd06850">
    <property type="entry name" value="biotinyl_domain"/>
    <property type="match status" value="1"/>
</dbReference>
<dbReference type="PANTHER" id="PTHR45266">
    <property type="entry name" value="OXALOACETATE DECARBOXYLASE ALPHA CHAIN"/>
    <property type="match status" value="1"/>
</dbReference>